<feature type="transmembrane region" description="Helical" evidence="1">
    <location>
        <begin position="260"/>
        <end position="282"/>
    </location>
</feature>
<keyword evidence="1" id="KW-0472">Membrane</keyword>
<comment type="caution">
    <text evidence="2">The sequence shown here is derived from an EMBL/GenBank/DDBJ whole genome shotgun (WGS) entry which is preliminary data.</text>
</comment>
<keyword evidence="1" id="KW-1133">Transmembrane helix</keyword>
<protein>
    <submittedName>
        <fullName evidence="2">Uncharacterized protein</fullName>
    </submittedName>
</protein>
<feature type="transmembrane region" description="Helical" evidence="1">
    <location>
        <begin position="20"/>
        <end position="40"/>
    </location>
</feature>
<feature type="transmembrane region" description="Helical" evidence="1">
    <location>
        <begin position="103"/>
        <end position="124"/>
    </location>
</feature>
<feature type="transmembrane region" description="Helical" evidence="1">
    <location>
        <begin position="168"/>
        <end position="189"/>
    </location>
</feature>
<dbReference type="GeneID" id="97553267"/>
<feature type="transmembrane region" description="Helical" evidence="1">
    <location>
        <begin position="52"/>
        <end position="76"/>
    </location>
</feature>
<dbReference type="RefSeq" id="WP_063477792.1">
    <property type="nucleotide sequence ID" value="NZ_CP147845.1"/>
</dbReference>
<sequence length="734" mass="85075">MHKWWRHSLLELRLLFGNPLFASMPIIYAVLFIVMMLQAASGNGADHNLYTAAYSFHMLGHTMTLGPAMLIGILSIRRDISRRSFEWNHSLPVPFFTLLSSKYVVSLLYFSLFTLSTSVIFYILSVSKGIASEIAIMHTMQIAVQYEVSYMVTLALAMLLGASIPNRIVYLIGFCAWMFGTFFMEIYIISELKWLPAQVFHLNQFFLQSNRYEYENWGYGLLTEDIQLARWFVLAFTLMLLTVCLFLLNRRRPTMLLRAGWVAVLGAFVLTAIAAVPYSTIWSERYAQIDNRLEDPSVSYVNDTEIGSIYRVSSYDIKLKRLPNDELLVTARLNIPLSDEVSGKKQLPLTLNRMFKLDRVQLQGVDAPYRRQGERISVSMAGVANGNDIQAELTYRGHVMDFMPGYSSEEFAAYSVGPEVKLEGHMAWYPLPGHQNVYLKNPEENNRPTEMYLGGEYGVMRYSFGDMRLEVEGYPVPLYTGMKELERRPGYQRFEVQGTEQNVSLYGGKFWREIRLNQFPIMVVTTPYLEKTSKLMLRDLKKKYDYFAKWVPEFKGSVDKILYLGQGFRYPRVDHSLILSSHQYTYNISNLSGEWMNSILFGNQGAIYNYYEHPERDVRGKISSLFWYVYYIEEKGLSDKELRSAYLNLRSVQQLLFKNGDGSDPQNKIGISMAKQVRRALEEGRGHQVKELLVHFYQQGVRLPDTERNKFLDPEKPITYQEWQQKWDAMMNVK</sequence>
<dbReference type="OrthoDB" id="2786532at2"/>
<dbReference type="STRING" id="59843.A3958_05730"/>
<reference evidence="2" key="1">
    <citation type="journal article" date="2016" name="Genome Announc.">
        <title>Draft genomes of two strains of Paenibacillus glucanolyticus with capability to degrade lignocellulose.</title>
        <authorList>
            <person name="Mathews S.L."/>
            <person name="Pawlak J."/>
            <person name="Grunden A.M."/>
        </authorList>
    </citation>
    <scope>NUCLEOTIDE SEQUENCE [LARGE SCALE GENOMIC DNA]</scope>
    <source>
        <strain evidence="2">SLM1</strain>
    </source>
</reference>
<proteinExistence type="predicted"/>
<feature type="transmembrane region" description="Helical" evidence="1">
    <location>
        <begin position="144"/>
        <end position="161"/>
    </location>
</feature>
<keyword evidence="3" id="KW-1185">Reference proteome</keyword>
<dbReference type="EMBL" id="LWMH01000001">
    <property type="protein sequence ID" value="KZS45457.1"/>
    <property type="molecule type" value="Genomic_DNA"/>
</dbReference>
<gene>
    <name evidence="2" type="ORF">AWU65_05730</name>
</gene>
<name>A0A163HF68_9BACL</name>
<dbReference type="AlphaFoldDB" id="A0A163HF68"/>
<keyword evidence="1" id="KW-0812">Transmembrane</keyword>
<organism evidence="2 3">
    <name type="scientific">Paenibacillus glucanolyticus</name>
    <dbReference type="NCBI Taxonomy" id="59843"/>
    <lineage>
        <taxon>Bacteria</taxon>
        <taxon>Bacillati</taxon>
        <taxon>Bacillota</taxon>
        <taxon>Bacilli</taxon>
        <taxon>Bacillales</taxon>
        <taxon>Paenibacillaceae</taxon>
        <taxon>Paenibacillus</taxon>
    </lineage>
</organism>
<evidence type="ECO:0000256" key="1">
    <source>
        <dbReference type="SAM" id="Phobius"/>
    </source>
</evidence>
<evidence type="ECO:0000313" key="2">
    <source>
        <dbReference type="EMBL" id="KZS45457.1"/>
    </source>
</evidence>
<feature type="transmembrane region" description="Helical" evidence="1">
    <location>
        <begin position="228"/>
        <end position="248"/>
    </location>
</feature>
<accession>A0A163HF68</accession>
<dbReference type="Proteomes" id="UP000076796">
    <property type="component" value="Unassembled WGS sequence"/>
</dbReference>
<evidence type="ECO:0000313" key="3">
    <source>
        <dbReference type="Proteomes" id="UP000076796"/>
    </source>
</evidence>